<evidence type="ECO:0000259" key="1">
    <source>
        <dbReference type="Pfam" id="PF13173"/>
    </source>
</evidence>
<dbReference type="AlphaFoldDB" id="D3F2M6"/>
<sequence length="416" mass="45271">MLSRHMRSRVLAALAESRAVAALGARQVGKSTLVADLAASDHPAEVLTLDVRETREAAEQDPTGFVAALPDRVAIDEVQRVPDLLLAIKQRLDHNQERGQFLLTGSANILSIPKVRDALPGRVDYLRLWPLSQGELTGRRETFIDRLLAGEPPRMTGQRIGRASYAAAIVAGGYPEAHERSRRGRSSFFASYTDSLLGRDLADIATVRNVDNVKRLLRLIASRTAGLASFHGMARDLGVDTNTARSHTGVLEDLFLVRSLPAWHSNLGSRQIKSPKLHIVDSGLLAWLAGVDEQRLADDGPLAGACIESFVAMELLRQSEWAEAETTLHHYRDQQGREVDVVIETPAGDVVGVEVKAGASARPADFRGLAHMRDRLGSRFRAGVVLYAGERSLPFGERLTAQPLSALWDGQPDSAG</sequence>
<dbReference type="Pfam" id="PF13173">
    <property type="entry name" value="AAA_14"/>
    <property type="match status" value="1"/>
</dbReference>
<dbReference type="PANTHER" id="PTHR43566:SF2">
    <property type="entry name" value="DUF4143 DOMAIN-CONTAINING PROTEIN"/>
    <property type="match status" value="1"/>
</dbReference>
<accession>D3F2M6</accession>
<dbReference type="KEGG" id="cwo:Cwoe_3875"/>
<name>D3F2M6_CONWI</name>
<reference evidence="4" key="2">
    <citation type="submission" date="2010-01" db="EMBL/GenBank/DDBJ databases">
        <title>The complete genome of Conexibacter woesei DSM 14684.</title>
        <authorList>
            <consortium name="US DOE Joint Genome Institute (JGI-PGF)"/>
            <person name="Lucas S."/>
            <person name="Copeland A."/>
            <person name="Lapidus A."/>
            <person name="Glavina del Rio T."/>
            <person name="Dalin E."/>
            <person name="Tice H."/>
            <person name="Bruce D."/>
            <person name="Goodwin L."/>
            <person name="Pitluck S."/>
            <person name="Kyrpides N."/>
            <person name="Mavromatis K."/>
            <person name="Ivanova N."/>
            <person name="Mikhailova N."/>
            <person name="Chertkov O."/>
            <person name="Brettin T."/>
            <person name="Detter J.C."/>
            <person name="Han C."/>
            <person name="Larimer F."/>
            <person name="Land M."/>
            <person name="Hauser L."/>
            <person name="Markowitz V."/>
            <person name="Cheng J.-F."/>
            <person name="Hugenholtz P."/>
            <person name="Woyke T."/>
            <person name="Wu D."/>
            <person name="Pukall R."/>
            <person name="Steenblock K."/>
            <person name="Schneider S."/>
            <person name="Klenk H.-P."/>
            <person name="Eisen J.A."/>
        </authorList>
    </citation>
    <scope>NUCLEOTIDE SEQUENCE [LARGE SCALE GENOMIC DNA]</scope>
    <source>
        <strain evidence="4">DSM 14684 / CIP 108061 / JCM 11494 / NBRC 100937 / ID131577</strain>
    </source>
</reference>
<evidence type="ECO:0000313" key="4">
    <source>
        <dbReference type="Proteomes" id="UP000008229"/>
    </source>
</evidence>
<dbReference type="SUPFAM" id="SSF52540">
    <property type="entry name" value="P-loop containing nucleoside triphosphate hydrolases"/>
    <property type="match status" value="1"/>
</dbReference>
<dbReference type="PANTHER" id="PTHR43566">
    <property type="entry name" value="CONSERVED PROTEIN"/>
    <property type="match status" value="1"/>
</dbReference>
<dbReference type="InterPro" id="IPR027417">
    <property type="entry name" value="P-loop_NTPase"/>
</dbReference>
<dbReference type="Pfam" id="PF13635">
    <property type="entry name" value="DUF4143"/>
    <property type="match status" value="1"/>
</dbReference>
<reference evidence="3 4" key="1">
    <citation type="journal article" date="2010" name="Stand. Genomic Sci.">
        <title>Complete genome sequence of Conexibacter woesei type strain (ID131577).</title>
        <authorList>
            <person name="Pukall R."/>
            <person name="Lapidus A."/>
            <person name="Glavina Del Rio T."/>
            <person name="Copeland A."/>
            <person name="Tice H."/>
            <person name="Cheng J.-F."/>
            <person name="Lucas S."/>
            <person name="Chen F."/>
            <person name="Nolan M."/>
            <person name="Bruce D."/>
            <person name="Goodwin L."/>
            <person name="Pitluck S."/>
            <person name="Mavromatis K."/>
            <person name="Ivanova N."/>
            <person name="Ovchinnikova G."/>
            <person name="Pati A."/>
            <person name="Chen A."/>
            <person name="Palaniappan K."/>
            <person name="Land M."/>
            <person name="Hauser L."/>
            <person name="Chang Y.-J."/>
            <person name="Jeffries C.D."/>
            <person name="Chain P."/>
            <person name="Meincke L."/>
            <person name="Sims D."/>
            <person name="Brettin T."/>
            <person name="Detter J.C."/>
            <person name="Rohde M."/>
            <person name="Goeker M."/>
            <person name="Bristow J."/>
            <person name="Eisen J.A."/>
            <person name="Markowitz V."/>
            <person name="Kyrpides N.C."/>
            <person name="Klenk H.-P."/>
            <person name="Hugenholtz P."/>
        </authorList>
    </citation>
    <scope>NUCLEOTIDE SEQUENCE [LARGE SCALE GENOMIC DNA]</scope>
    <source>
        <strain evidence="4">DSM 14684 / CIP 108061 / JCM 11494 / NBRC 100937 / ID131577</strain>
    </source>
</reference>
<protein>
    <submittedName>
        <fullName evidence="3">AAA family ATPase</fullName>
    </submittedName>
</protein>
<dbReference type="EMBL" id="CP001854">
    <property type="protein sequence ID" value="ADB52292.1"/>
    <property type="molecule type" value="Genomic_DNA"/>
</dbReference>
<dbReference type="InterPro" id="IPR025420">
    <property type="entry name" value="DUF4143"/>
</dbReference>
<dbReference type="eggNOG" id="COG1373">
    <property type="taxonomic scope" value="Bacteria"/>
</dbReference>
<feature type="domain" description="DUF4143" evidence="2">
    <location>
        <begin position="199"/>
        <end position="358"/>
    </location>
</feature>
<gene>
    <name evidence="3" type="ordered locus">Cwoe_3875</name>
</gene>
<proteinExistence type="predicted"/>
<dbReference type="RefSeq" id="WP_012935343.1">
    <property type="nucleotide sequence ID" value="NC_013739.1"/>
</dbReference>
<dbReference type="STRING" id="469383.Cwoe_3875"/>
<keyword evidence="4" id="KW-1185">Reference proteome</keyword>
<organism evidence="3 4">
    <name type="scientific">Conexibacter woesei (strain DSM 14684 / CCUG 47730 / CIP 108061 / JCM 11494 / NBRC 100937 / ID131577)</name>
    <dbReference type="NCBI Taxonomy" id="469383"/>
    <lineage>
        <taxon>Bacteria</taxon>
        <taxon>Bacillati</taxon>
        <taxon>Actinomycetota</taxon>
        <taxon>Thermoleophilia</taxon>
        <taxon>Solirubrobacterales</taxon>
        <taxon>Conexibacteraceae</taxon>
        <taxon>Conexibacter</taxon>
    </lineage>
</organism>
<feature type="domain" description="AAA" evidence="1">
    <location>
        <begin position="18"/>
        <end position="136"/>
    </location>
</feature>
<dbReference type="Proteomes" id="UP000008229">
    <property type="component" value="Chromosome"/>
</dbReference>
<dbReference type="InterPro" id="IPR041682">
    <property type="entry name" value="AAA_14"/>
</dbReference>
<evidence type="ECO:0000313" key="3">
    <source>
        <dbReference type="EMBL" id="ADB52292.1"/>
    </source>
</evidence>
<dbReference type="OrthoDB" id="128089at2"/>
<dbReference type="HOGENOM" id="CLU_041527_3_0_11"/>
<evidence type="ECO:0000259" key="2">
    <source>
        <dbReference type="Pfam" id="PF13635"/>
    </source>
</evidence>